<evidence type="ECO:0000256" key="2">
    <source>
        <dbReference type="ARBA" id="ARBA00023125"/>
    </source>
</evidence>
<dbReference type="Gene3D" id="1.20.120.530">
    <property type="entry name" value="GntR ligand-binding domain-like"/>
    <property type="match status" value="1"/>
</dbReference>
<keyword evidence="1" id="KW-0805">Transcription regulation</keyword>
<name>A0A1H5RR84_9RHOB</name>
<evidence type="ECO:0000259" key="4">
    <source>
        <dbReference type="PROSITE" id="PS50949"/>
    </source>
</evidence>
<dbReference type="InterPro" id="IPR036388">
    <property type="entry name" value="WH-like_DNA-bd_sf"/>
</dbReference>
<sequence length="224" mass="25361">MAATETRETRVGDAYRRLKAEIRANRLPPGFQATEPEIAARMGMSRTPVREALIQLQAEGLVELIPRRGARVLPVSVDDMREIYEILTALEPDAAAGVAERGATRAELAPLVRATDDMEAALAADDLEAWAEADDRFHTALLDLHGNRRMRDFAAQLYDQAHRARMVTLRLRERPVRSTREHREMLERLRAGDAKGARRVFRAHRKRAARELLEILRSMGQPQL</sequence>
<accession>A0A1H5RR84</accession>
<dbReference type="SUPFAM" id="SSF46785">
    <property type="entry name" value="Winged helix' DNA-binding domain"/>
    <property type="match status" value="1"/>
</dbReference>
<evidence type="ECO:0000313" key="6">
    <source>
        <dbReference type="Proteomes" id="UP000236742"/>
    </source>
</evidence>
<dbReference type="InterPro" id="IPR036390">
    <property type="entry name" value="WH_DNA-bd_sf"/>
</dbReference>
<evidence type="ECO:0000256" key="1">
    <source>
        <dbReference type="ARBA" id="ARBA00023015"/>
    </source>
</evidence>
<dbReference type="GO" id="GO:0003677">
    <property type="term" value="F:DNA binding"/>
    <property type="evidence" value="ECO:0007669"/>
    <property type="project" value="UniProtKB-KW"/>
</dbReference>
<dbReference type="Proteomes" id="UP000236742">
    <property type="component" value="Unassembled WGS sequence"/>
</dbReference>
<reference evidence="5 6" key="1">
    <citation type="submission" date="2016-10" db="EMBL/GenBank/DDBJ databases">
        <authorList>
            <person name="de Groot N.N."/>
        </authorList>
    </citation>
    <scope>NUCLEOTIDE SEQUENCE [LARGE SCALE GENOMIC DNA]</scope>
    <source>
        <strain evidence="5 6">DSM 23413</strain>
    </source>
</reference>
<dbReference type="PROSITE" id="PS50949">
    <property type="entry name" value="HTH_GNTR"/>
    <property type="match status" value="1"/>
</dbReference>
<dbReference type="InterPro" id="IPR008920">
    <property type="entry name" value="TF_FadR/GntR_C"/>
</dbReference>
<dbReference type="PRINTS" id="PR00035">
    <property type="entry name" value="HTHGNTR"/>
</dbReference>
<feature type="domain" description="HTH gntR-type" evidence="4">
    <location>
        <begin position="8"/>
        <end position="75"/>
    </location>
</feature>
<dbReference type="PANTHER" id="PTHR43537:SF5">
    <property type="entry name" value="UXU OPERON TRANSCRIPTIONAL REGULATOR"/>
    <property type="match status" value="1"/>
</dbReference>
<keyword evidence="6" id="KW-1185">Reference proteome</keyword>
<dbReference type="RefSeq" id="WP_200822698.1">
    <property type="nucleotide sequence ID" value="NZ_FNVD01000001.1"/>
</dbReference>
<dbReference type="SMART" id="SM00895">
    <property type="entry name" value="FCD"/>
    <property type="match status" value="1"/>
</dbReference>
<dbReference type="SUPFAM" id="SSF48008">
    <property type="entry name" value="GntR ligand-binding domain-like"/>
    <property type="match status" value="1"/>
</dbReference>
<dbReference type="EMBL" id="FNVD01000001">
    <property type="protein sequence ID" value="SEF40644.1"/>
    <property type="molecule type" value="Genomic_DNA"/>
</dbReference>
<dbReference type="Pfam" id="PF00392">
    <property type="entry name" value="GntR"/>
    <property type="match status" value="1"/>
</dbReference>
<organism evidence="5 6">
    <name type="scientific">Jhaorihella thermophila</name>
    <dbReference type="NCBI Taxonomy" id="488547"/>
    <lineage>
        <taxon>Bacteria</taxon>
        <taxon>Pseudomonadati</taxon>
        <taxon>Pseudomonadota</taxon>
        <taxon>Alphaproteobacteria</taxon>
        <taxon>Rhodobacterales</taxon>
        <taxon>Paracoccaceae</taxon>
        <taxon>Jhaorihella</taxon>
    </lineage>
</organism>
<dbReference type="PANTHER" id="PTHR43537">
    <property type="entry name" value="TRANSCRIPTIONAL REGULATOR, GNTR FAMILY"/>
    <property type="match status" value="1"/>
</dbReference>
<dbReference type="AlphaFoldDB" id="A0A1H5RR84"/>
<dbReference type="InterPro" id="IPR011711">
    <property type="entry name" value="GntR_C"/>
</dbReference>
<keyword evidence="2 5" id="KW-0238">DNA-binding</keyword>
<dbReference type="Gene3D" id="1.10.10.10">
    <property type="entry name" value="Winged helix-like DNA-binding domain superfamily/Winged helix DNA-binding domain"/>
    <property type="match status" value="1"/>
</dbReference>
<dbReference type="SMART" id="SM00345">
    <property type="entry name" value="HTH_GNTR"/>
    <property type="match status" value="1"/>
</dbReference>
<dbReference type="Pfam" id="PF07729">
    <property type="entry name" value="FCD"/>
    <property type="match status" value="1"/>
</dbReference>
<evidence type="ECO:0000313" key="5">
    <source>
        <dbReference type="EMBL" id="SEF40644.1"/>
    </source>
</evidence>
<keyword evidence="3" id="KW-0804">Transcription</keyword>
<evidence type="ECO:0000256" key="3">
    <source>
        <dbReference type="ARBA" id="ARBA00023163"/>
    </source>
</evidence>
<protein>
    <submittedName>
        <fullName evidence="5">DNA-binding transcriptional regulator, GntR family</fullName>
    </submittedName>
</protein>
<dbReference type="GO" id="GO:0003700">
    <property type="term" value="F:DNA-binding transcription factor activity"/>
    <property type="evidence" value="ECO:0007669"/>
    <property type="project" value="InterPro"/>
</dbReference>
<dbReference type="CDD" id="cd07377">
    <property type="entry name" value="WHTH_GntR"/>
    <property type="match status" value="1"/>
</dbReference>
<dbReference type="InterPro" id="IPR000524">
    <property type="entry name" value="Tscrpt_reg_HTH_GntR"/>
</dbReference>
<proteinExistence type="predicted"/>
<gene>
    <name evidence="5" type="ORF">SAMN05421751_101103</name>
</gene>